<dbReference type="RefSeq" id="XP_005827060.1">
    <property type="nucleotide sequence ID" value="XM_005827003.1"/>
</dbReference>
<dbReference type="EMBL" id="JH993034">
    <property type="protein sequence ID" value="EKX40080.1"/>
    <property type="molecule type" value="Genomic_DNA"/>
</dbReference>
<feature type="chain" id="PRO_5008770574" evidence="3">
    <location>
        <begin position="29"/>
        <end position="579"/>
    </location>
</feature>
<feature type="compositionally biased region" description="Basic and acidic residues" evidence="2">
    <location>
        <begin position="361"/>
        <end position="370"/>
    </location>
</feature>
<accession>L1IW58</accession>
<keyword evidence="1" id="KW-0175">Coiled coil</keyword>
<protein>
    <submittedName>
        <fullName evidence="4 5">Uncharacterized protein</fullName>
    </submittedName>
</protein>
<keyword evidence="3" id="KW-0732">Signal</keyword>
<evidence type="ECO:0000256" key="2">
    <source>
        <dbReference type="SAM" id="MobiDB-lite"/>
    </source>
</evidence>
<evidence type="ECO:0000256" key="3">
    <source>
        <dbReference type="SAM" id="SignalP"/>
    </source>
</evidence>
<dbReference type="GeneID" id="17296892"/>
<sequence length="579" mass="65015">MRGPCITLAASGICVLLVLVCILSGEQSDKSDNPNLTYELLTSLGAKETTLASNNLTSSDDYAALIQAIKNLVAGKNKGNSTSDIKNAVQIIVDRKLEQAKEAMKKEKEAIEERERQAEQEKRKDVKSEQEAAVIGSIIGKAFAQQSQIDETKSEDDAKKAEKFERAAKREQYRANRLRVAESINKRIMETSNKMSEVAKMAASAAADAKEIVEDEEYAAQDEDQRMIEEARAARRAKEAERKAADERRIAEKAADQSEISFRSTEGANDQSFQRVDSARRDAIASAEKDAEFRAQEDARRAEAAELQSELISKEFVAAEKEAKRQAKEAREQANIAMHAAKNSRLERKRMEEAGKEDIEAAKAETKRAQDIASSSEQSGDMEEELKDIEKDLHILQGKVQRDEEMRLSASRNDDLPRIGEERIPRTIIVNKLRKPKSMAIKSEMNAQVERELYRLISKIALDRTHKQDQRHKLTVYEDPKRFLVKKQPPVSSNPFDWIVRGLKPYESQVRLSHPSRMQRVKPYAYNMPHPVAVHSFPGVGMDALSPELQAHRALASAQEAIRRMGGVAEMDVDGEVQC</sequence>
<feature type="region of interest" description="Disordered" evidence="2">
    <location>
        <begin position="361"/>
        <end position="383"/>
    </location>
</feature>
<reference evidence="6" key="2">
    <citation type="submission" date="2012-11" db="EMBL/GenBank/DDBJ databases">
        <authorList>
            <person name="Kuo A."/>
            <person name="Curtis B.A."/>
            <person name="Tanifuji G."/>
            <person name="Burki F."/>
            <person name="Gruber A."/>
            <person name="Irimia M."/>
            <person name="Maruyama S."/>
            <person name="Arias M.C."/>
            <person name="Ball S.G."/>
            <person name="Gile G.H."/>
            <person name="Hirakawa Y."/>
            <person name="Hopkins J.F."/>
            <person name="Rensing S.A."/>
            <person name="Schmutz J."/>
            <person name="Symeonidi A."/>
            <person name="Elias M."/>
            <person name="Eveleigh R.J."/>
            <person name="Herman E.K."/>
            <person name="Klute M.J."/>
            <person name="Nakayama T."/>
            <person name="Obornik M."/>
            <person name="Reyes-Prieto A."/>
            <person name="Armbrust E.V."/>
            <person name="Aves S.J."/>
            <person name="Beiko R.G."/>
            <person name="Coutinho P."/>
            <person name="Dacks J.B."/>
            <person name="Durnford D.G."/>
            <person name="Fast N.M."/>
            <person name="Green B.R."/>
            <person name="Grisdale C."/>
            <person name="Hempe F."/>
            <person name="Henrissat B."/>
            <person name="Hoppner M.P."/>
            <person name="Ishida K.-I."/>
            <person name="Kim E."/>
            <person name="Koreny L."/>
            <person name="Kroth P.G."/>
            <person name="Liu Y."/>
            <person name="Malik S.-B."/>
            <person name="Maier U.G."/>
            <person name="McRose D."/>
            <person name="Mock T."/>
            <person name="Neilson J.A."/>
            <person name="Onodera N.T."/>
            <person name="Poole A.M."/>
            <person name="Pritham E.J."/>
            <person name="Richards T.A."/>
            <person name="Rocap G."/>
            <person name="Roy S.W."/>
            <person name="Sarai C."/>
            <person name="Schaack S."/>
            <person name="Shirato S."/>
            <person name="Slamovits C.H."/>
            <person name="Spencer D.F."/>
            <person name="Suzuki S."/>
            <person name="Worden A.Z."/>
            <person name="Zauner S."/>
            <person name="Barry K."/>
            <person name="Bell C."/>
            <person name="Bharti A.K."/>
            <person name="Crow J.A."/>
            <person name="Grimwood J."/>
            <person name="Kramer R."/>
            <person name="Lindquist E."/>
            <person name="Lucas S."/>
            <person name="Salamov A."/>
            <person name="McFadden G.I."/>
            <person name="Lane C.E."/>
            <person name="Keeling P.J."/>
            <person name="Gray M.W."/>
            <person name="Grigoriev I.V."/>
            <person name="Archibald J.M."/>
        </authorList>
    </citation>
    <scope>NUCLEOTIDE SEQUENCE</scope>
    <source>
        <strain evidence="6">CCMP2712</strain>
    </source>
</reference>
<evidence type="ECO:0000313" key="4">
    <source>
        <dbReference type="EMBL" id="EKX40080.1"/>
    </source>
</evidence>
<dbReference type="Proteomes" id="UP000011087">
    <property type="component" value="Unassembled WGS sequence"/>
</dbReference>
<feature type="region of interest" description="Disordered" evidence="2">
    <location>
        <begin position="108"/>
        <end position="127"/>
    </location>
</feature>
<dbReference type="OMA" id="QEANCED"/>
<feature type="signal peptide" evidence="3">
    <location>
        <begin position="1"/>
        <end position="28"/>
    </location>
</feature>
<feature type="compositionally biased region" description="Polar residues" evidence="2">
    <location>
        <begin position="258"/>
        <end position="275"/>
    </location>
</feature>
<dbReference type="PaxDb" id="55529-EKX40080"/>
<feature type="compositionally biased region" description="Basic and acidic residues" evidence="2">
    <location>
        <begin position="236"/>
        <end position="256"/>
    </location>
</feature>
<dbReference type="KEGG" id="gtt:GUITHDRAFT_164770"/>
<feature type="coiled-coil region" evidence="1">
    <location>
        <begin position="313"/>
        <end position="344"/>
    </location>
</feature>
<name>L1IW58_GUITC</name>
<reference evidence="5" key="3">
    <citation type="submission" date="2015-06" db="UniProtKB">
        <authorList>
            <consortium name="EnsemblProtists"/>
        </authorList>
    </citation>
    <scope>IDENTIFICATION</scope>
</reference>
<evidence type="ECO:0000256" key="1">
    <source>
        <dbReference type="SAM" id="Coils"/>
    </source>
</evidence>
<gene>
    <name evidence="4" type="ORF">GUITHDRAFT_164770</name>
</gene>
<evidence type="ECO:0000313" key="6">
    <source>
        <dbReference type="Proteomes" id="UP000011087"/>
    </source>
</evidence>
<feature type="region of interest" description="Disordered" evidence="2">
    <location>
        <begin position="236"/>
        <end position="301"/>
    </location>
</feature>
<proteinExistence type="predicted"/>
<dbReference type="HOGENOM" id="CLU_471317_0_0_1"/>
<keyword evidence="6" id="KW-1185">Reference proteome</keyword>
<feature type="compositionally biased region" description="Basic and acidic residues" evidence="2">
    <location>
        <begin position="277"/>
        <end position="301"/>
    </location>
</feature>
<dbReference type="AlphaFoldDB" id="L1IW58"/>
<organism evidence="4">
    <name type="scientific">Guillardia theta (strain CCMP2712)</name>
    <name type="common">Cryptophyte</name>
    <dbReference type="NCBI Taxonomy" id="905079"/>
    <lineage>
        <taxon>Eukaryota</taxon>
        <taxon>Cryptophyceae</taxon>
        <taxon>Pyrenomonadales</taxon>
        <taxon>Geminigeraceae</taxon>
        <taxon>Guillardia</taxon>
    </lineage>
</organism>
<reference evidence="4 6" key="1">
    <citation type="journal article" date="2012" name="Nature">
        <title>Algal genomes reveal evolutionary mosaicism and the fate of nucleomorphs.</title>
        <authorList>
            <consortium name="DOE Joint Genome Institute"/>
            <person name="Curtis B.A."/>
            <person name="Tanifuji G."/>
            <person name="Burki F."/>
            <person name="Gruber A."/>
            <person name="Irimia M."/>
            <person name="Maruyama S."/>
            <person name="Arias M.C."/>
            <person name="Ball S.G."/>
            <person name="Gile G.H."/>
            <person name="Hirakawa Y."/>
            <person name="Hopkins J.F."/>
            <person name="Kuo A."/>
            <person name="Rensing S.A."/>
            <person name="Schmutz J."/>
            <person name="Symeonidi A."/>
            <person name="Elias M."/>
            <person name="Eveleigh R.J."/>
            <person name="Herman E.K."/>
            <person name="Klute M.J."/>
            <person name="Nakayama T."/>
            <person name="Obornik M."/>
            <person name="Reyes-Prieto A."/>
            <person name="Armbrust E.V."/>
            <person name="Aves S.J."/>
            <person name="Beiko R.G."/>
            <person name="Coutinho P."/>
            <person name="Dacks J.B."/>
            <person name="Durnford D.G."/>
            <person name="Fast N.M."/>
            <person name="Green B.R."/>
            <person name="Grisdale C.J."/>
            <person name="Hempel F."/>
            <person name="Henrissat B."/>
            <person name="Hoppner M.P."/>
            <person name="Ishida K."/>
            <person name="Kim E."/>
            <person name="Koreny L."/>
            <person name="Kroth P.G."/>
            <person name="Liu Y."/>
            <person name="Malik S.B."/>
            <person name="Maier U.G."/>
            <person name="McRose D."/>
            <person name="Mock T."/>
            <person name="Neilson J.A."/>
            <person name="Onodera N.T."/>
            <person name="Poole A.M."/>
            <person name="Pritham E.J."/>
            <person name="Richards T.A."/>
            <person name="Rocap G."/>
            <person name="Roy S.W."/>
            <person name="Sarai C."/>
            <person name="Schaack S."/>
            <person name="Shirato S."/>
            <person name="Slamovits C.H."/>
            <person name="Spencer D.F."/>
            <person name="Suzuki S."/>
            <person name="Worden A.Z."/>
            <person name="Zauner S."/>
            <person name="Barry K."/>
            <person name="Bell C."/>
            <person name="Bharti A.K."/>
            <person name="Crow J.A."/>
            <person name="Grimwood J."/>
            <person name="Kramer R."/>
            <person name="Lindquist E."/>
            <person name="Lucas S."/>
            <person name="Salamov A."/>
            <person name="McFadden G.I."/>
            <person name="Lane C.E."/>
            <person name="Keeling P.J."/>
            <person name="Gray M.W."/>
            <person name="Grigoriev I.V."/>
            <person name="Archibald J.M."/>
        </authorList>
    </citation>
    <scope>NUCLEOTIDE SEQUENCE</scope>
    <source>
        <strain evidence="4 6">CCMP2712</strain>
    </source>
</reference>
<evidence type="ECO:0000313" key="5">
    <source>
        <dbReference type="EnsemblProtists" id="EKX40080"/>
    </source>
</evidence>
<dbReference type="EnsemblProtists" id="EKX40080">
    <property type="protein sequence ID" value="EKX40080"/>
    <property type="gene ID" value="GUITHDRAFT_164770"/>
</dbReference>